<reference evidence="3" key="2">
    <citation type="submission" date="2025-09" db="UniProtKB">
        <authorList>
            <consortium name="Ensembl"/>
        </authorList>
    </citation>
    <scope>IDENTIFICATION</scope>
</reference>
<reference evidence="3" key="1">
    <citation type="submission" date="2025-08" db="UniProtKB">
        <authorList>
            <consortium name="Ensembl"/>
        </authorList>
    </citation>
    <scope>IDENTIFICATION</scope>
</reference>
<feature type="transmembrane region" description="Helical" evidence="2">
    <location>
        <begin position="80"/>
        <end position="102"/>
    </location>
</feature>
<keyword evidence="2" id="KW-1133">Transmembrane helix</keyword>
<evidence type="ECO:0000313" key="3">
    <source>
        <dbReference type="Ensembl" id="ENSNMLP00000023572.1"/>
    </source>
</evidence>
<feature type="transmembrane region" description="Helical" evidence="2">
    <location>
        <begin position="55"/>
        <end position="74"/>
    </location>
</feature>
<keyword evidence="2" id="KW-0812">Transmembrane</keyword>
<dbReference type="InterPro" id="IPR039492">
    <property type="entry name" value="TMEM109"/>
</dbReference>
<dbReference type="Proteomes" id="UP000694523">
    <property type="component" value="Unplaced"/>
</dbReference>
<evidence type="ECO:0000256" key="2">
    <source>
        <dbReference type="SAM" id="Phobius"/>
    </source>
</evidence>
<keyword evidence="1" id="KW-0175">Coiled coil</keyword>
<evidence type="ECO:0000256" key="1">
    <source>
        <dbReference type="SAM" id="Coils"/>
    </source>
</evidence>
<protein>
    <submittedName>
        <fullName evidence="3">Uncharacterized protein</fullName>
    </submittedName>
</protein>
<dbReference type="PANTHER" id="PTHR14550">
    <property type="entry name" value="TRANSMEMBRANE PROTEIN 109"/>
    <property type="match status" value="1"/>
</dbReference>
<dbReference type="Ensembl" id="ENSNMLT00000026376.1">
    <property type="protein sequence ID" value="ENSNMLP00000023572.1"/>
    <property type="gene ID" value="ENSNMLG00000015167.1"/>
</dbReference>
<name>A0A8C6WQ84_9GOBI</name>
<keyword evidence="2" id="KW-0472">Membrane</keyword>
<feature type="coiled-coil region" evidence="1">
    <location>
        <begin position="160"/>
        <end position="187"/>
    </location>
</feature>
<feature type="transmembrane region" description="Helical" evidence="2">
    <location>
        <begin position="114"/>
        <end position="133"/>
    </location>
</feature>
<proteinExistence type="predicted"/>
<organism evidence="3 4">
    <name type="scientific">Neogobius melanostomus</name>
    <name type="common">round goby</name>
    <dbReference type="NCBI Taxonomy" id="47308"/>
    <lineage>
        <taxon>Eukaryota</taxon>
        <taxon>Metazoa</taxon>
        <taxon>Chordata</taxon>
        <taxon>Craniata</taxon>
        <taxon>Vertebrata</taxon>
        <taxon>Euteleostomi</taxon>
        <taxon>Actinopterygii</taxon>
        <taxon>Neopterygii</taxon>
        <taxon>Teleostei</taxon>
        <taxon>Neoteleostei</taxon>
        <taxon>Acanthomorphata</taxon>
        <taxon>Gobiaria</taxon>
        <taxon>Gobiiformes</taxon>
        <taxon>Gobioidei</taxon>
        <taxon>Gobiidae</taxon>
        <taxon>Benthophilinae</taxon>
        <taxon>Neogobiini</taxon>
        <taxon>Neogobius</taxon>
    </lineage>
</organism>
<evidence type="ECO:0000313" key="4">
    <source>
        <dbReference type="Proteomes" id="UP000694523"/>
    </source>
</evidence>
<feature type="transmembrane region" description="Helical" evidence="2">
    <location>
        <begin position="139"/>
        <end position="156"/>
    </location>
</feature>
<accession>A0A8C6WQ84</accession>
<dbReference type="AlphaFoldDB" id="A0A8C6WQ84"/>
<sequence>MVVLLSLLQHIPKIQMVWQLFWGVRQCSLCTSALVRFFLLMKVTVPHRFSKSSHALQLYSYYYVIIIVTVKLPARVTPSGVVFVVQWILVAVLTYWIVTLSYQLISSTLRRAFWLLKISVALFFFVLILRDYGVGTETMAIRMTVLVLVCVLLGVGSSGGSGAEDKAAQLEEQVRILQRRLQEMERSKMIDFYI</sequence>
<dbReference type="GO" id="GO:0071480">
    <property type="term" value="P:cellular response to gamma radiation"/>
    <property type="evidence" value="ECO:0007669"/>
    <property type="project" value="InterPro"/>
</dbReference>
<keyword evidence="4" id="KW-1185">Reference proteome</keyword>
<dbReference type="Pfam" id="PF14965">
    <property type="entry name" value="BRI3BP"/>
    <property type="match status" value="1"/>
</dbReference>
<dbReference type="PANTHER" id="PTHR14550:SF2">
    <property type="entry name" value="TRANSMEMBRANE PROTEIN 109"/>
    <property type="match status" value="1"/>
</dbReference>
<dbReference type="GO" id="GO:0042771">
    <property type="term" value="P:intrinsic apoptotic signaling pathway in response to DNA damage by p53 class mediator"/>
    <property type="evidence" value="ECO:0007669"/>
    <property type="project" value="TreeGrafter"/>
</dbReference>
<feature type="transmembrane region" description="Helical" evidence="2">
    <location>
        <begin position="20"/>
        <end position="43"/>
    </location>
</feature>